<name>A0ACC2KLA1_PERAE</name>
<evidence type="ECO:0000313" key="2">
    <source>
        <dbReference type="Proteomes" id="UP001234297"/>
    </source>
</evidence>
<proteinExistence type="predicted"/>
<organism evidence="1 2">
    <name type="scientific">Persea americana</name>
    <name type="common">Avocado</name>
    <dbReference type="NCBI Taxonomy" id="3435"/>
    <lineage>
        <taxon>Eukaryota</taxon>
        <taxon>Viridiplantae</taxon>
        <taxon>Streptophyta</taxon>
        <taxon>Embryophyta</taxon>
        <taxon>Tracheophyta</taxon>
        <taxon>Spermatophyta</taxon>
        <taxon>Magnoliopsida</taxon>
        <taxon>Magnoliidae</taxon>
        <taxon>Laurales</taxon>
        <taxon>Lauraceae</taxon>
        <taxon>Persea</taxon>
    </lineage>
</organism>
<sequence>MQGQKEEKHTLNITNSEKSGGRDEHRVEGRGRARGGFRGRGRGRGRGRQSFNKALVQCYNCQKLGHFQYECPSGEKSVNYAELDEEEEMLLMAQRKKLDNKSFKCVLLGVSEESKTYRLYDPISKKIVISRDIVCVEDEKWNWGRSAEEVKHDVLEWEGDNEDADANEEGEGLEDEQTEETDNSSTNESSDEAPLSPNQGRNRRQPAWLRDFVTGDELSDEEERHSLAPRAWYSRIEAYFAAEGFEKCFCEHTLFIKSGDKGKMLIVSLYVDDLIFTGNDEDMFKSFKESMKKEFDMSDLGRMKYFLGVEVVQNSDGIFICQHKYAKEVLERFGMDRSNPVTNAIVPGCKLSKSGSGAPACEDSVEQEQERKKQVREELEANSMNCELEKSRLQEQEHAYENGFKSEFTKSDYKTATIQSSEKMENIKNQMQIPYWTEKKRKSTSYTSFICRICNKPFNSHHALGGHMTGHKKDSLSATKVYAISTACTTKDVRDESLNEAQSKPLPDIDAPCSNGEMVHRCKICIKTFPSGQALGGHQRCHWSSGLDASTTLIKLREDENRACRQILKFDLNELAMAEPENDLELTLGLELKLGSSTI</sequence>
<gene>
    <name evidence="1" type="ORF">MRB53_030278</name>
</gene>
<protein>
    <submittedName>
        <fullName evidence="1">Uncharacterized protein</fullName>
    </submittedName>
</protein>
<keyword evidence="2" id="KW-1185">Reference proteome</keyword>
<reference evidence="1 2" key="1">
    <citation type="journal article" date="2022" name="Hortic Res">
        <title>A haplotype resolved chromosomal level avocado genome allows analysis of novel avocado genes.</title>
        <authorList>
            <person name="Nath O."/>
            <person name="Fletcher S.J."/>
            <person name="Hayward A."/>
            <person name="Shaw L.M."/>
            <person name="Masouleh A.K."/>
            <person name="Furtado A."/>
            <person name="Henry R.J."/>
            <person name="Mitter N."/>
        </authorList>
    </citation>
    <scope>NUCLEOTIDE SEQUENCE [LARGE SCALE GENOMIC DNA]</scope>
    <source>
        <strain evidence="2">cv. Hass</strain>
    </source>
</reference>
<accession>A0ACC2KLA1</accession>
<comment type="caution">
    <text evidence="1">The sequence shown here is derived from an EMBL/GenBank/DDBJ whole genome shotgun (WGS) entry which is preliminary data.</text>
</comment>
<dbReference type="Proteomes" id="UP001234297">
    <property type="component" value="Chromosome 10"/>
</dbReference>
<dbReference type="EMBL" id="CM056818">
    <property type="protein sequence ID" value="KAJ8621749.1"/>
    <property type="molecule type" value="Genomic_DNA"/>
</dbReference>
<evidence type="ECO:0000313" key="1">
    <source>
        <dbReference type="EMBL" id="KAJ8621749.1"/>
    </source>
</evidence>